<dbReference type="NCBIfam" id="NF004853">
    <property type="entry name" value="PRK06205.1"/>
    <property type="match status" value="1"/>
</dbReference>
<evidence type="ECO:0000313" key="11">
    <source>
        <dbReference type="Proteomes" id="UP000616839"/>
    </source>
</evidence>
<feature type="active site" description="Acyl-thioester intermediate" evidence="6">
    <location>
        <position position="104"/>
    </location>
</feature>
<comment type="caution">
    <text evidence="10">The sequence shown here is derived from an EMBL/GenBank/DDBJ whole genome shotgun (WGS) entry which is preliminary data.</text>
</comment>
<dbReference type="Pfam" id="PF00108">
    <property type="entry name" value="Thiolase_N"/>
    <property type="match status" value="1"/>
</dbReference>
<dbReference type="Pfam" id="PF02803">
    <property type="entry name" value="Thiolase_C"/>
    <property type="match status" value="1"/>
</dbReference>
<name>A0A927Q3K1_9ACTN</name>
<dbReference type="PIRSF" id="PIRSF000429">
    <property type="entry name" value="Ac-CoA_Ac_transf"/>
    <property type="match status" value="1"/>
</dbReference>
<feature type="domain" description="Thiolase N-terminal" evidence="8">
    <location>
        <begin position="20"/>
        <end position="285"/>
    </location>
</feature>
<feature type="active site" description="Proton acceptor" evidence="6">
    <location>
        <position position="404"/>
    </location>
</feature>
<sequence length="419" mass="43235">MTARHRSSSSSDSPDSPDDIVVCSPLRTPVGAFGGVLARVGAAELASTVLSELVSRTGLGEGDVDDVVLGQCYPNGEAPAIGRVAALDAGLGTGVPGLQIDRRCGSGLQAVLYAAAQVGTGAADLVVAGGVESMSQAEHYALGLRTGVRGDGVQLMDRLARGRVTAGGRHHPVPGGMLETAENLRREHRISRADQNAFALRSQQAWKAAHERGDFADELVPVTVPGGRRGDVVVDVDEHPRPDTTAERLAGLTPIRAAQDPEATVTAGNASGQNDGAAMCVVTTRRTARERGLDPMLTLRSWAVAGVGPEVMGIGPVPATSAALARAGLTLAELDVIELNEAFAAQVLAVLRTWDVDPADPRLNPNGSGISLGHPVGATGGRILATMAHEMRRREARFGLETMCIGGGQGLAAVFESTA</sequence>
<dbReference type="FunFam" id="3.40.47.10:FF:000010">
    <property type="entry name" value="Acetyl-CoA acetyltransferase (Thiolase)"/>
    <property type="match status" value="1"/>
</dbReference>
<evidence type="ECO:0000256" key="4">
    <source>
        <dbReference type="ARBA" id="ARBA00023315"/>
    </source>
</evidence>
<accession>A0A927Q3K1</accession>
<keyword evidence="3 7" id="KW-0808">Transferase</keyword>
<evidence type="ECO:0000256" key="2">
    <source>
        <dbReference type="ARBA" id="ARBA00012705"/>
    </source>
</evidence>
<dbReference type="EMBL" id="JACYXZ010000003">
    <property type="protein sequence ID" value="MBD8870676.1"/>
    <property type="molecule type" value="Genomic_DNA"/>
</dbReference>
<dbReference type="Proteomes" id="UP000616839">
    <property type="component" value="Unassembled WGS sequence"/>
</dbReference>
<feature type="domain" description="Thiolase C-terminal" evidence="9">
    <location>
        <begin position="295"/>
        <end position="416"/>
    </location>
</feature>
<evidence type="ECO:0000256" key="5">
    <source>
        <dbReference type="ARBA" id="ARBA00040529"/>
    </source>
</evidence>
<evidence type="ECO:0000313" key="10">
    <source>
        <dbReference type="EMBL" id="MBD8870676.1"/>
    </source>
</evidence>
<comment type="similarity">
    <text evidence="1 7">Belongs to the thiolase-like superfamily. Thiolase family.</text>
</comment>
<protein>
    <recommendedName>
        <fullName evidence="5">Probable acetyl-CoA acetyltransferase</fullName>
        <ecNumber evidence="2">2.3.1.9</ecNumber>
    </recommendedName>
</protein>
<keyword evidence="4 7" id="KW-0012">Acyltransferase</keyword>
<proteinExistence type="inferred from homology"/>
<keyword evidence="11" id="KW-1185">Reference proteome</keyword>
<dbReference type="CDD" id="cd00751">
    <property type="entry name" value="thiolase"/>
    <property type="match status" value="1"/>
</dbReference>
<dbReference type="PANTHER" id="PTHR18919:SF107">
    <property type="entry name" value="ACETYL-COA ACETYLTRANSFERASE, CYTOSOLIC"/>
    <property type="match status" value="1"/>
</dbReference>
<dbReference type="InterPro" id="IPR016039">
    <property type="entry name" value="Thiolase-like"/>
</dbReference>
<organism evidence="10 11">
    <name type="scientific">Nocardioides donggukensis</name>
    <dbReference type="NCBI Taxonomy" id="2774019"/>
    <lineage>
        <taxon>Bacteria</taxon>
        <taxon>Bacillati</taxon>
        <taxon>Actinomycetota</taxon>
        <taxon>Actinomycetes</taxon>
        <taxon>Propionibacteriales</taxon>
        <taxon>Nocardioidaceae</taxon>
        <taxon>Nocardioides</taxon>
    </lineage>
</organism>
<evidence type="ECO:0000259" key="9">
    <source>
        <dbReference type="Pfam" id="PF02803"/>
    </source>
</evidence>
<dbReference type="RefSeq" id="WP_192143950.1">
    <property type="nucleotide sequence ID" value="NZ_JACYXZ010000003.1"/>
</dbReference>
<feature type="active site" description="Proton acceptor" evidence="6">
    <location>
        <position position="374"/>
    </location>
</feature>
<dbReference type="InterPro" id="IPR002155">
    <property type="entry name" value="Thiolase"/>
</dbReference>
<reference evidence="10" key="1">
    <citation type="submission" date="2020-09" db="EMBL/GenBank/DDBJ databases">
        <title>Nocardioides sp. strain MJB4 16S ribosomal RNA gene Genome sequencing and assembly.</title>
        <authorList>
            <person name="Kim I."/>
        </authorList>
    </citation>
    <scope>NUCLEOTIDE SEQUENCE</scope>
    <source>
        <strain evidence="10">MJB4</strain>
    </source>
</reference>
<dbReference type="Gene3D" id="3.40.47.10">
    <property type="match status" value="2"/>
</dbReference>
<evidence type="ECO:0000259" key="8">
    <source>
        <dbReference type="Pfam" id="PF00108"/>
    </source>
</evidence>
<dbReference type="GO" id="GO:0003985">
    <property type="term" value="F:acetyl-CoA C-acetyltransferase activity"/>
    <property type="evidence" value="ECO:0007669"/>
    <property type="project" value="UniProtKB-EC"/>
</dbReference>
<dbReference type="PANTHER" id="PTHR18919">
    <property type="entry name" value="ACETYL-COA C-ACYLTRANSFERASE"/>
    <property type="match status" value="1"/>
</dbReference>
<evidence type="ECO:0000256" key="3">
    <source>
        <dbReference type="ARBA" id="ARBA00022679"/>
    </source>
</evidence>
<dbReference type="InterPro" id="IPR020617">
    <property type="entry name" value="Thiolase_C"/>
</dbReference>
<gene>
    <name evidence="10" type="ORF">IE331_13660</name>
</gene>
<evidence type="ECO:0000256" key="6">
    <source>
        <dbReference type="PIRSR" id="PIRSR000429-1"/>
    </source>
</evidence>
<dbReference type="EC" id="2.3.1.9" evidence="2"/>
<dbReference type="SUPFAM" id="SSF53901">
    <property type="entry name" value="Thiolase-like"/>
    <property type="match status" value="2"/>
</dbReference>
<dbReference type="InterPro" id="IPR020616">
    <property type="entry name" value="Thiolase_N"/>
</dbReference>
<dbReference type="AlphaFoldDB" id="A0A927Q3K1"/>
<evidence type="ECO:0000256" key="7">
    <source>
        <dbReference type="RuleBase" id="RU003557"/>
    </source>
</evidence>
<evidence type="ECO:0000256" key="1">
    <source>
        <dbReference type="ARBA" id="ARBA00010982"/>
    </source>
</evidence>
<dbReference type="NCBIfam" id="TIGR01930">
    <property type="entry name" value="AcCoA-C-Actrans"/>
    <property type="match status" value="1"/>
</dbReference>